<dbReference type="AlphaFoldDB" id="A0AAV9J8N1"/>
<dbReference type="Proteomes" id="UP001324427">
    <property type="component" value="Unassembled WGS sequence"/>
</dbReference>
<name>A0AAV9J8N1_9PEZI</name>
<evidence type="ECO:0000313" key="2">
    <source>
        <dbReference type="Proteomes" id="UP001324427"/>
    </source>
</evidence>
<dbReference type="EMBL" id="JAVFHQ010000056">
    <property type="protein sequence ID" value="KAK4541201.1"/>
    <property type="molecule type" value="Genomic_DNA"/>
</dbReference>
<reference evidence="1 2" key="1">
    <citation type="submission" date="2021-11" db="EMBL/GenBank/DDBJ databases">
        <title>Black yeast isolated from Biological Soil Crust.</title>
        <authorList>
            <person name="Kurbessoian T."/>
        </authorList>
    </citation>
    <scope>NUCLEOTIDE SEQUENCE [LARGE SCALE GENOMIC DNA]</scope>
    <source>
        <strain evidence="1 2">CCFEE 5522</strain>
    </source>
</reference>
<accession>A0AAV9J8N1</accession>
<evidence type="ECO:0000313" key="1">
    <source>
        <dbReference type="EMBL" id="KAK4541201.1"/>
    </source>
</evidence>
<sequence>MAFLKKLRRSSKDAILESQPGSRHDGLATQPSLLAATDPNRPSFFDLPAEIRNAIYELHATDVTLSLPVQGKERSRLPPRVSALLLASRQCRKEYLPLLYSTAPVAIEVRDFEFSNVMRVVSSLYSTELKAFRENPNLVIRLRTQNCTRDNLNALRRWLVKRADSLDRLPWRYEVAVADPNGVVARFRLIMRELEFYAARLARLQVRLEDTLQWELEAIIGAFDRKAEAIEDSLDGRGDGADFNSVAAVRGLAGGGIH</sequence>
<organism evidence="1 2">
    <name type="scientific">Oleoguttula mirabilis</name>
    <dbReference type="NCBI Taxonomy" id="1507867"/>
    <lineage>
        <taxon>Eukaryota</taxon>
        <taxon>Fungi</taxon>
        <taxon>Dikarya</taxon>
        <taxon>Ascomycota</taxon>
        <taxon>Pezizomycotina</taxon>
        <taxon>Dothideomycetes</taxon>
        <taxon>Dothideomycetidae</taxon>
        <taxon>Mycosphaerellales</taxon>
        <taxon>Teratosphaeriaceae</taxon>
        <taxon>Oleoguttula</taxon>
    </lineage>
</organism>
<protein>
    <submittedName>
        <fullName evidence="1">Uncharacterized protein</fullName>
    </submittedName>
</protein>
<proteinExistence type="predicted"/>
<keyword evidence="2" id="KW-1185">Reference proteome</keyword>
<comment type="caution">
    <text evidence="1">The sequence shown here is derived from an EMBL/GenBank/DDBJ whole genome shotgun (WGS) entry which is preliminary data.</text>
</comment>
<gene>
    <name evidence="1" type="ORF">LTR36_008275</name>
</gene>